<dbReference type="SUPFAM" id="SSF53335">
    <property type="entry name" value="S-adenosyl-L-methionine-dependent methyltransferases"/>
    <property type="match status" value="1"/>
</dbReference>
<dbReference type="Gene3D" id="3.40.50.150">
    <property type="entry name" value="Vaccinia Virus protein VP39"/>
    <property type="match status" value="1"/>
</dbReference>
<dbReference type="Pfam" id="PF05219">
    <property type="entry name" value="DREV"/>
    <property type="match status" value="1"/>
</dbReference>
<sequence length="308" mass="35399">MAMYRPRGTLARVIHDKFHNDNFLDNIDTRKWYSLDTESIPAKFQSKFVALEQPDKTTVRWLERAKMLSANIWMHLWHALARSVLQFFMTQTDINGFLKRGSMFILSEEQFYKLLHAGGFPAGSESDTVTLLDIGAGDGQISIRIANTVAKLSNACIQVFATEASWTMRDRLKKLNFNVINEIRGLQNVELILCLNVLDRCFDPFQLLEDIHNTLAPRGRAVVALVLPYMHYVETNTSHLPLRPLLESNNRNNGPQVSFEEEATQFLELLENCGFRVESWTKAPYLCEGDLHQSFYWLIDLIVVLSKK</sequence>
<evidence type="ECO:0000313" key="2">
    <source>
        <dbReference type="RefSeq" id="XP_030372895.1"/>
    </source>
</evidence>
<dbReference type="InterPro" id="IPR029063">
    <property type="entry name" value="SAM-dependent_MTases_sf"/>
</dbReference>
<proteinExistence type="predicted"/>
<keyword evidence="1" id="KW-1185">Reference proteome</keyword>
<dbReference type="InterPro" id="IPR007884">
    <property type="entry name" value="METL9"/>
</dbReference>
<evidence type="ECO:0000313" key="1">
    <source>
        <dbReference type="Proteomes" id="UP000504634"/>
    </source>
</evidence>
<organism evidence="1 2">
    <name type="scientific">Drosophila lebanonensis</name>
    <name type="common">Fruit fly</name>
    <name type="synonym">Scaptodrosophila lebanonensis</name>
    <dbReference type="NCBI Taxonomy" id="7225"/>
    <lineage>
        <taxon>Eukaryota</taxon>
        <taxon>Metazoa</taxon>
        <taxon>Ecdysozoa</taxon>
        <taxon>Arthropoda</taxon>
        <taxon>Hexapoda</taxon>
        <taxon>Insecta</taxon>
        <taxon>Pterygota</taxon>
        <taxon>Neoptera</taxon>
        <taxon>Endopterygota</taxon>
        <taxon>Diptera</taxon>
        <taxon>Brachycera</taxon>
        <taxon>Muscomorpha</taxon>
        <taxon>Ephydroidea</taxon>
        <taxon>Drosophilidae</taxon>
        <taxon>Scaptodrosophila</taxon>
    </lineage>
</organism>
<reference evidence="2" key="1">
    <citation type="submission" date="2025-08" db="UniProtKB">
        <authorList>
            <consortium name="RefSeq"/>
        </authorList>
    </citation>
    <scope>IDENTIFICATION</scope>
    <source>
        <strain evidence="2">11010-0011.00</strain>
        <tissue evidence="2">Whole body</tissue>
    </source>
</reference>
<dbReference type="AlphaFoldDB" id="A0A6J2TBY1"/>
<dbReference type="RefSeq" id="XP_030372895.1">
    <property type="nucleotide sequence ID" value="XM_030517035.1"/>
</dbReference>
<dbReference type="Proteomes" id="UP000504634">
    <property type="component" value="Unplaced"/>
</dbReference>
<dbReference type="PANTHER" id="PTHR12890">
    <property type="entry name" value="DREV PROTEIN"/>
    <property type="match status" value="1"/>
</dbReference>
<dbReference type="PANTHER" id="PTHR12890:SF0">
    <property type="entry name" value="PROTEIN-L-HISTIDINE N-PROS-METHYLTRANSFERASE"/>
    <property type="match status" value="1"/>
</dbReference>
<accession>A0A6J2TBY1</accession>
<dbReference type="GeneID" id="115622909"/>
<name>A0A6J2TBY1_DROLE</name>
<dbReference type="OrthoDB" id="1478556at2759"/>
<dbReference type="GO" id="GO:0106370">
    <property type="term" value="F:protein-L-histidine N-pros-methyltransferase activity"/>
    <property type="evidence" value="ECO:0007669"/>
    <property type="project" value="InterPro"/>
</dbReference>
<protein>
    <submittedName>
        <fullName evidence="2">Methyltransferase-like protein 9</fullName>
    </submittedName>
</protein>
<dbReference type="CDD" id="cd02440">
    <property type="entry name" value="AdoMet_MTases"/>
    <property type="match status" value="1"/>
</dbReference>
<gene>
    <name evidence="2" type="primary">LOC115622909</name>
</gene>